<dbReference type="HOGENOM" id="CLU_635545_0_0_2"/>
<keyword evidence="2" id="KW-1185">Reference proteome</keyword>
<dbReference type="Proteomes" id="UP000006101">
    <property type="component" value="Chromosome"/>
</dbReference>
<gene>
    <name evidence="1" type="ORF">NKOR_01725</name>
</gene>
<dbReference type="AlphaFoldDB" id="K0B6Y5"/>
<reference evidence="1 2" key="1">
    <citation type="journal article" date="2012" name="J. Bacteriol.">
        <title>Draft Genome Sequence of an Ammonia-Oxidizing Archaeon, "Candidatus Nitrosopumilus koreensis" AR1, from Marine Sediment.</title>
        <authorList>
            <person name="Park S.J."/>
            <person name="Kim J.G."/>
            <person name="Jung M.Y."/>
            <person name="Kim S.J."/>
            <person name="Cha I.T."/>
            <person name="Kwon K."/>
            <person name="Lee J.H."/>
            <person name="Rhee S.K."/>
        </authorList>
    </citation>
    <scope>NUCLEOTIDE SEQUENCE [LARGE SCALE GENOMIC DNA]</scope>
    <source>
        <strain evidence="1 2">AR1</strain>
    </source>
</reference>
<name>K0B6Y5_9ARCH</name>
<sequence>MIPLLFVSGLFFDDTERFSLFVEGKEGIIEDVYLEFYEIESTNNRQVIIDEGFVLLKGKNYDVVDKWKGSFLSNDKLFFMSGYAEDFDDKIKVFVIGRFLERISNGSLYEVTVHAHSDQRYHLKNIGEVARIILKDTPEKIPIESKSEPKLPELLFLVKGSYRIFEDQQYVFATKLYDKKQNPTNEWNVNGGQISGANVSIKVFDRHGLPAYETNGETNKFGWFEGKLPKEIAPAGQYNVMYSVQYQNSTASEIKPLYILETKQDANFRHFTPTADIGGAGWNDGGGNNNSVMYDDVDELQRDDTDYIRSNRLGGTGPSTNTSIGFDMTTYAGVTPDHSHYIWYTLGKDIAGGSEIKVTVTLYQGTRTIAQWTHLNIDTGFTLTRNILTLEQQKSITNYEDLSLEFVAECTVCESGADRRRAQISWVHMLV</sequence>
<evidence type="ECO:0000313" key="2">
    <source>
        <dbReference type="Proteomes" id="UP000006101"/>
    </source>
</evidence>
<proteinExistence type="predicted"/>
<dbReference type="PATRIC" id="fig|1229908.8.peg.363"/>
<protein>
    <submittedName>
        <fullName evidence="1">Uncharacterized protein</fullName>
    </submittedName>
</protein>
<evidence type="ECO:0000313" key="1">
    <source>
        <dbReference type="EMBL" id="AFS80251.1"/>
    </source>
</evidence>
<dbReference type="KEGG" id="nkr:NKOR_01725"/>
<organism evidence="1 2">
    <name type="scientific">Candidatus Nitrosopumilus koreensis AR1</name>
    <dbReference type="NCBI Taxonomy" id="1229908"/>
    <lineage>
        <taxon>Archaea</taxon>
        <taxon>Nitrososphaerota</taxon>
        <taxon>Nitrososphaeria</taxon>
        <taxon>Nitrosopumilales</taxon>
        <taxon>Nitrosopumilaceae</taxon>
        <taxon>Nitrosopumilus</taxon>
    </lineage>
</organism>
<dbReference type="STRING" id="1229908.NKOR_01725"/>
<dbReference type="EMBL" id="CP003842">
    <property type="protein sequence ID" value="AFS80251.1"/>
    <property type="molecule type" value="Genomic_DNA"/>
</dbReference>
<accession>K0B6Y5</accession>